<comment type="caution">
    <text evidence="2">The sequence shown here is derived from an EMBL/GenBank/DDBJ whole genome shotgun (WGS) entry which is preliminary data.</text>
</comment>
<gene>
    <name evidence="2" type="ORF">RND71_036447</name>
</gene>
<dbReference type="EMBL" id="JAVYJV010000020">
    <property type="protein sequence ID" value="KAK4343353.1"/>
    <property type="molecule type" value="Genomic_DNA"/>
</dbReference>
<sequence>MTTKKFKKTNSRMSQPKDREDEFNNKVVTVKHPVDASPTLWIKGGLFDFILTYVNVPDMNGLELQQVINQVFALSVERFMI</sequence>
<proteinExistence type="predicted"/>
<feature type="compositionally biased region" description="Basic residues" evidence="1">
    <location>
        <begin position="1"/>
        <end position="10"/>
    </location>
</feature>
<dbReference type="Proteomes" id="UP001291623">
    <property type="component" value="Unassembled WGS sequence"/>
</dbReference>
<dbReference type="AlphaFoldDB" id="A0AAE1R1U3"/>
<keyword evidence="3" id="KW-1185">Reference proteome</keyword>
<evidence type="ECO:0000313" key="2">
    <source>
        <dbReference type="EMBL" id="KAK4343353.1"/>
    </source>
</evidence>
<evidence type="ECO:0000256" key="1">
    <source>
        <dbReference type="SAM" id="MobiDB-lite"/>
    </source>
</evidence>
<organism evidence="2 3">
    <name type="scientific">Anisodus tanguticus</name>
    <dbReference type="NCBI Taxonomy" id="243964"/>
    <lineage>
        <taxon>Eukaryota</taxon>
        <taxon>Viridiplantae</taxon>
        <taxon>Streptophyta</taxon>
        <taxon>Embryophyta</taxon>
        <taxon>Tracheophyta</taxon>
        <taxon>Spermatophyta</taxon>
        <taxon>Magnoliopsida</taxon>
        <taxon>eudicotyledons</taxon>
        <taxon>Gunneridae</taxon>
        <taxon>Pentapetalae</taxon>
        <taxon>asterids</taxon>
        <taxon>lamiids</taxon>
        <taxon>Solanales</taxon>
        <taxon>Solanaceae</taxon>
        <taxon>Solanoideae</taxon>
        <taxon>Hyoscyameae</taxon>
        <taxon>Anisodus</taxon>
    </lineage>
</organism>
<evidence type="ECO:0000313" key="3">
    <source>
        <dbReference type="Proteomes" id="UP001291623"/>
    </source>
</evidence>
<reference evidence="2" key="1">
    <citation type="submission" date="2023-12" db="EMBL/GenBank/DDBJ databases">
        <title>Genome assembly of Anisodus tanguticus.</title>
        <authorList>
            <person name="Wang Y.-J."/>
        </authorList>
    </citation>
    <scope>NUCLEOTIDE SEQUENCE</scope>
    <source>
        <strain evidence="2">KB-2021</strain>
        <tissue evidence="2">Leaf</tissue>
    </source>
</reference>
<protein>
    <submittedName>
        <fullName evidence="2">Uncharacterized protein</fullName>
    </submittedName>
</protein>
<accession>A0AAE1R1U3</accession>
<feature type="region of interest" description="Disordered" evidence="1">
    <location>
        <begin position="1"/>
        <end position="20"/>
    </location>
</feature>
<name>A0AAE1R1U3_9SOLA</name>